<evidence type="ECO:0000313" key="3">
    <source>
        <dbReference type="Proteomes" id="UP000435985"/>
    </source>
</evidence>
<reference evidence="2 3" key="1">
    <citation type="journal article" date="2019" name="Nat. Med.">
        <title>A library of human gut bacterial isolates paired with longitudinal multiomics data enables mechanistic microbiome research.</title>
        <authorList>
            <person name="Poyet M."/>
            <person name="Groussin M."/>
            <person name="Gibbons S.M."/>
            <person name="Avila-Pacheco J."/>
            <person name="Jiang X."/>
            <person name="Kearney S.M."/>
            <person name="Perrotta A.R."/>
            <person name="Berdy B."/>
            <person name="Zhao S."/>
            <person name="Lieberman T.D."/>
            <person name="Swanson P.K."/>
            <person name="Smith M."/>
            <person name="Roesemann S."/>
            <person name="Alexander J.E."/>
            <person name="Rich S.A."/>
            <person name="Livny J."/>
            <person name="Vlamakis H."/>
            <person name="Clish C."/>
            <person name="Bullock K."/>
            <person name="Deik A."/>
            <person name="Scott J."/>
            <person name="Pierce K.A."/>
            <person name="Xavier R.J."/>
            <person name="Alm E.J."/>
        </authorList>
    </citation>
    <scope>NUCLEOTIDE SEQUENCE [LARGE SCALE GENOMIC DNA]</scope>
    <source>
        <strain evidence="2 3">BIOML-A14</strain>
    </source>
</reference>
<feature type="non-terminal residue" evidence="2">
    <location>
        <position position="181"/>
    </location>
</feature>
<dbReference type="AlphaFoldDB" id="A0A642C561"/>
<dbReference type="InterPro" id="IPR032510">
    <property type="entry name" value="DUF4972"/>
</dbReference>
<dbReference type="PROSITE" id="PS51257">
    <property type="entry name" value="PROKAR_LIPOPROTEIN"/>
    <property type="match status" value="1"/>
</dbReference>
<dbReference type="Pfam" id="PF16342">
    <property type="entry name" value="DUF4972"/>
    <property type="match status" value="1"/>
</dbReference>
<dbReference type="Proteomes" id="UP000435985">
    <property type="component" value="Unassembled WGS sequence"/>
</dbReference>
<evidence type="ECO:0000256" key="1">
    <source>
        <dbReference type="SAM" id="SignalP"/>
    </source>
</evidence>
<evidence type="ECO:0000313" key="2">
    <source>
        <dbReference type="EMBL" id="KAA4657099.1"/>
    </source>
</evidence>
<gene>
    <name evidence="2" type="ORF">F3B98_29180</name>
</gene>
<organism evidence="2 3">
    <name type="scientific">Bacteroides ovatus</name>
    <dbReference type="NCBI Taxonomy" id="28116"/>
    <lineage>
        <taxon>Bacteria</taxon>
        <taxon>Pseudomonadati</taxon>
        <taxon>Bacteroidota</taxon>
        <taxon>Bacteroidia</taxon>
        <taxon>Bacteroidales</taxon>
        <taxon>Bacteroidaceae</taxon>
        <taxon>Bacteroides</taxon>
    </lineage>
</organism>
<name>A0A642C561_BACOV</name>
<accession>A0A642C561</accession>
<sequence length="181" mass="20229">MKDMKQLINKWGESMLFSLLMALCLTWTFTACSDDKDNEYISDTQLSILEDNRTSLSYLLKNSTFGTAPGTFPEASKEILNNAIAELDQLITKVKGGEMFDEATFEATIAKVNQAIDEFKNSKYYNLSPEAQKFISDLMAKADELREMIANEALWGNHQGQYPVEGKATLESAAEDLESLA</sequence>
<dbReference type="EMBL" id="VWFO01000290">
    <property type="protein sequence ID" value="KAA4657099.1"/>
    <property type="molecule type" value="Genomic_DNA"/>
</dbReference>
<feature type="chain" id="PRO_5024995900" evidence="1">
    <location>
        <begin position="34"/>
        <end position="181"/>
    </location>
</feature>
<comment type="caution">
    <text evidence="2">The sequence shown here is derived from an EMBL/GenBank/DDBJ whole genome shotgun (WGS) entry which is preliminary data.</text>
</comment>
<proteinExistence type="predicted"/>
<feature type="signal peptide" evidence="1">
    <location>
        <begin position="1"/>
        <end position="33"/>
    </location>
</feature>
<keyword evidence="1" id="KW-0732">Signal</keyword>
<protein>
    <submittedName>
        <fullName evidence="2">DUF4972 domain-containing protein</fullName>
    </submittedName>
</protein>